<proteinExistence type="predicted"/>
<sequence>MEHDGMTTDIWMDWIDGDILDGDIESLLYLEDLQPVNERMDAITPSTASTMTFPERERLRKLLYRRRQKNDTLELKETCNRLEARRSELIRRKERRLRQTSAEKATIAQLATTVQTMRRKTTTIIEFNTTLRESIRQQILLAMSYQRTMRHALRLASMPLGNQVNKDNMIYALEEQKCELDRIQLKWHGISEGYDDCQIKLNASQTNIEFVEILRHRRFECTAASTIGNRIWSHLTGESTQVGSTSRIAQRLDTIDPITTVYTRVYMCDDIAPFGLNIVQHRQMCSDNRWLIMYQTMDMHECFDDVLKWKVVGWLDVSSDGDDTLVKECIRYTQLGETALLPALLGCDLTDDATRQTKLREWMHQVISKLYSGCKN</sequence>
<comment type="caution">
    <text evidence="2">The sequence shown here is derived from an EMBL/GenBank/DDBJ whole genome shotgun (WGS) entry which is preliminary data.</text>
</comment>
<gene>
    <name evidence="2" type="ORF">Ae201684_006001</name>
</gene>
<evidence type="ECO:0000256" key="1">
    <source>
        <dbReference type="SAM" id="Coils"/>
    </source>
</evidence>
<name>A0A6G0XD69_9STRA</name>
<keyword evidence="1" id="KW-0175">Coiled coil</keyword>
<evidence type="ECO:0000313" key="3">
    <source>
        <dbReference type="Proteomes" id="UP000481153"/>
    </source>
</evidence>
<reference evidence="2 3" key="1">
    <citation type="submission" date="2019-07" db="EMBL/GenBank/DDBJ databases">
        <title>Genomics analysis of Aphanomyces spp. identifies a new class of oomycete effector associated with host adaptation.</title>
        <authorList>
            <person name="Gaulin E."/>
        </authorList>
    </citation>
    <scope>NUCLEOTIDE SEQUENCE [LARGE SCALE GENOMIC DNA]</scope>
    <source>
        <strain evidence="2 3">ATCC 201684</strain>
    </source>
</reference>
<evidence type="ECO:0000313" key="2">
    <source>
        <dbReference type="EMBL" id="KAF0738007.1"/>
    </source>
</evidence>
<dbReference type="Proteomes" id="UP000481153">
    <property type="component" value="Unassembled WGS sequence"/>
</dbReference>
<protein>
    <submittedName>
        <fullName evidence="2">Uncharacterized protein</fullName>
    </submittedName>
</protein>
<organism evidence="2 3">
    <name type="scientific">Aphanomyces euteiches</name>
    <dbReference type="NCBI Taxonomy" id="100861"/>
    <lineage>
        <taxon>Eukaryota</taxon>
        <taxon>Sar</taxon>
        <taxon>Stramenopiles</taxon>
        <taxon>Oomycota</taxon>
        <taxon>Saprolegniomycetes</taxon>
        <taxon>Saprolegniales</taxon>
        <taxon>Verrucalvaceae</taxon>
        <taxon>Aphanomyces</taxon>
    </lineage>
</organism>
<keyword evidence="3" id="KW-1185">Reference proteome</keyword>
<feature type="coiled-coil region" evidence="1">
    <location>
        <begin position="65"/>
        <end position="99"/>
    </location>
</feature>
<dbReference type="AlphaFoldDB" id="A0A6G0XD69"/>
<accession>A0A6G0XD69</accession>
<dbReference type="EMBL" id="VJMJ01000079">
    <property type="protein sequence ID" value="KAF0738007.1"/>
    <property type="molecule type" value="Genomic_DNA"/>
</dbReference>
<dbReference type="VEuPathDB" id="FungiDB:AeMF1_009887"/>